<dbReference type="GO" id="GO:0006508">
    <property type="term" value="P:proteolysis"/>
    <property type="evidence" value="ECO:0007669"/>
    <property type="project" value="UniProtKB-KW"/>
</dbReference>
<dbReference type="PANTHER" id="PTHR22939">
    <property type="entry name" value="SERINE PROTEASE FAMILY S1C HTRA-RELATED"/>
    <property type="match status" value="1"/>
</dbReference>
<dbReference type="InterPro" id="IPR036034">
    <property type="entry name" value="PDZ_sf"/>
</dbReference>
<sequence precursor="true">MTSKHNQFLKPAMHLRASRWMPVVIFFLMTQTSVFSQTSVVVPEAVLQAQQHRIETVERVASSVVAIFAPGGQGGGSGVLISSDGFAVTNFHVVQGLGGFMKCGLNDGRLYDAVLVGIDPTGDVAVVKLLGRDDFPHAEIGDSDTVKMGDWTFAMGNPFLLADDFQPTVTYGMVSGTHRYQYPAGTFLEYTDCIQVDTSINAGNSGGPLFNINGEVIGINGRISVEKRGKVNVGAGYSISINQVMHFLDHLKSGRIVDHATLGATVTSTSDGAVVVSNILETSEAYRRGLRQGDELISFAGRPVRSVNQYKNILGIYPKNWQVPLSFQRDGERFDIVVQLAGLHRRAELAGGPTPSAPEPDEKEKPKIPIPIPHMGKKKEPDIPKEYLKLYEEKNGYANYYFNQIAQDRFLETIQRWGDFSSKPRMWALDATFKDGAPLQIRMQPEAIAAKFEQGFAVLELGGEFTAEPMDSGGLLASLEQLKQLLIDPKDYFTEFYYVGSEPLDGQGERVDVLVTTKGLLISRWYFQQESGALIGVDTVIDEEHDSCKIRFGEMRDLDGVKFPSRLTVRSGGQLWGELDVTSLKFLDPDSKGSP</sequence>
<dbReference type="PROSITE" id="PS50106">
    <property type="entry name" value="PDZ"/>
    <property type="match status" value="1"/>
</dbReference>
<dbReference type="SUPFAM" id="SSF50156">
    <property type="entry name" value="PDZ domain-like"/>
    <property type="match status" value="1"/>
</dbReference>
<dbReference type="RefSeq" id="WP_231739740.1">
    <property type="nucleotide sequence ID" value="NZ_CP036267.1"/>
</dbReference>
<evidence type="ECO:0000256" key="1">
    <source>
        <dbReference type="ARBA" id="ARBA00010541"/>
    </source>
</evidence>
<evidence type="ECO:0000256" key="4">
    <source>
        <dbReference type="SAM" id="MobiDB-lite"/>
    </source>
</evidence>
<comment type="similarity">
    <text evidence="1">Belongs to the peptidase S1C family.</text>
</comment>
<feature type="region of interest" description="Disordered" evidence="4">
    <location>
        <begin position="348"/>
        <end position="376"/>
    </location>
</feature>
<name>A0A517QTR7_9PLAN</name>
<dbReference type="PRINTS" id="PR00834">
    <property type="entry name" value="PROTEASES2C"/>
</dbReference>
<gene>
    <name evidence="6" type="primary">htrA_5</name>
    <name evidence="6" type="ORF">Mal48_43130</name>
</gene>
<dbReference type="Pfam" id="PF13365">
    <property type="entry name" value="Trypsin_2"/>
    <property type="match status" value="1"/>
</dbReference>
<evidence type="ECO:0000256" key="2">
    <source>
        <dbReference type="ARBA" id="ARBA00022670"/>
    </source>
</evidence>
<keyword evidence="2 6" id="KW-0645">Protease</keyword>
<dbReference type="GO" id="GO:0004252">
    <property type="term" value="F:serine-type endopeptidase activity"/>
    <property type="evidence" value="ECO:0007669"/>
    <property type="project" value="InterPro"/>
</dbReference>
<dbReference type="InterPro" id="IPR001478">
    <property type="entry name" value="PDZ"/>
</dbReference>
<organism evidence="6 7">
    <name type="scientific">Thalassoglobus polymorphus</name>
    <dbReference type="NCBI Taxonomy" id="2527994"/>
    <lineage>
        <taxon>Bacteria</taxon>
        <taxon>Pseudomonadati</taxon>
        <taxon>Planctomycetota</taxon>
        <taxon>Planctomycetia</taxon>
        <taxon>Planctomycetales</taxon>
        <taxon>Planctomycetaceae</taxon>
        <taxon>Thalassoglobus</taxon>
    </lineage>
</organism>
<feature type="domain" description="PDZ" evidence="5">
    <location>
        <begin position="262"/>
        <end position="331"/>
    </location>
</feature>
<dbReference type="KEGG" id="tpol:Mal48_43130"/>
<protein>
    <submittedName>
        <fullName evidence="6">Serine protease HtrA</fullName>
    </submittedName>
</protein>
<proteinExistence type="inferred from homology"/>
<evidence type="ECO:0000313" key="7">
    <source>
        <dbReference type="Proteomes" id="UP000315724"/>
    </source>
</evidence>
<evidence type="ECO:0000313" key="6">
    <source>
        <dbReference type="EMBL" id="QDT35039.1"/>
    </source>
</evidence>
<dbReference type="EMBL" id="CP036267">
    <property type="protein sequence ID" value="QDT35039.1"/>
    <property type="molecule type" value="Genomic_DNA"/>
</dbReference>
<accession>A0A517QTR7</accession>
<keyword evidence="3" id="KW-0378">Hydrolase</keyword>
<evidence type="ECO:0000259" key="5">
    <source>
        <dbReference type="PROSITE" id="PS50106"/>
    </source>
</evidence>
<dbReference type="PANTHER" id="PTHR22939:SF129">
    <property type="entry name" value="SERINE PROTEASE HTRA2, MITOCHONDRIAL"/>
    <property type="match status" value="1"/>
</dbReference>
<dbReference type="InterPro" id="IPR009003">
    <property type="entry name" value="Peptidase_S1_PA"/>
</dbReference>
<dbReference type="Proteomes" id="UP000315724">
    <property type="component" value="Chromosome"/>
</dbReference>
<dbReference type="AlphaFoldDB" id="A0A517QTR7"/>
<dbReference type="Gene3D" id="2.30.42.10">
    <property type="match status" value="1"/>
</dbReference>
<reference evidence="6 7" key="1">
    <citation type="submission" date="2019-02" db="EMBL/GenBank/DDBJ databases">
        <title>Deep-cultivation of Planctomycetes and their phenomic and genomic characterization uncovers novel biology.</title>
        <authorList>
            <person name="Wiegand S."/>
            <person name="Jogler M."/>
            <person name="Boedeker C."/>
            <person name="Pinto D."/>
            <person name="Vollmers J."/>
            <person name="Rivas-Marin E."/>
            <person name="Kohn T."/>
            <person name="Peeters S.H."/>
            <person name="Heuer A."/>
            <person name="Rast P."/>
            <person name="Oberbeckmann S."/>
            <person name="Bunk B."/>
            <person name="Jeske O."/>
            <person name="Meyerdierks A."/>
            <person name="Storesund J.E."/>
            <person name="Kallscheuer N."/>
            <person name="Luecker S."/>
            <person name="Lage O.M."/>
            <person name="Pohl T."/>
            <person name="Merkel B.J."/>
            <person name="Hornburger P."/>
            <person name="Mueller R.-W."/>
            <person name="Bruemmer F."/>
            <person name="Labrenz M."/>
            <person name="Spormann A.M."/>
            <person name="Op den Camp H."/>
            <person name="Overmann J."/>
            <person name="Amann R."/>
            <person name="Jetten M.S.M."/>
            <person name="Mascher T."/>
            <person name="Medema M.H."/>
            <person name="Devos D.P."/>
            <person name="Kaster A.-K."/>
            <person name="Ovreas L."/>
            <person name="Rohde M."/>
            <person name="Galperin M.Y."/>
            <person name="Jogler C."/>
        </authorList>
    </citation>
    <scope>NUCLEOTIDE SEQUENCE [LARGE SCALE GENOMIC DNA]</scope>
    <source>
        <strain evidence="6 7">Mal48</strain>
    </source>
</reference>
<evidence type="ECO:0000256" key="3">
    <source>
        <dbReference type="ARBA" id="ARBA00022801"/>
    </source>
</evidence>
<dbReference type="InterPro" id="IPR001940">
    <property type="entry name" value="Peptidase_S1C"/>
</dbReference>
<dbReference type="SMART" id="SM00228">
    <property type="entry name" value="PDZ"/>
    <property type="match status" value="1"/>
</dbReference>
<dbReference type="SUPFAM" id="SSF50494">
    <property type="entry name" value="Trypsin-like serine proteases"/>
    <property type="match status" value="1"/>
</dbReference>
<dbReference type="Gene3D" id="2.40.10.120">
    <property type="match status" value="1"/>
</dbReference>
<dbReference type="Pfam" id="PF00595">
    <property type="entry name" value="PDZ"/>
    <property type="match status" value="1"/>
</dbReference>
<keyword evidence="7" id="KW-1185">Reference proteome</keyword>